<dbReference type="AlphaFoldDB" id="A0A1J1INA3"/>
<evidence type="ECO:0000313" key="2">
    <source>
        <dbReference type="Proteomes" id="UP000183832"/>
    </source>
</evidence>
<name>A0A1J1INA3_9DIPT</name>
<protein>
    <submittedName>
        <fullName evidence="1">CLUMA_CG014617, isoform A</fullName>
    </submittedName>
</protein>
<gene>
    <name evidence="1" type="ORF">CLUMA_CG014617</name>
</gene>
<evidence type="ECO:0000313" key="1">
    <source>
        <dbReference type="EMBL" id="CRL01234.1"/>
    </source>
</evidence>
<sequence length="73" mass="8550">MDILRLKISTLDNILTLDLLEPLDLRILISDNRSDNEATLENLTANQPDNRKYFVLKISAYWNLQQATRQNFD</sequence>
<organism evidence="1 2">
    <name type="scientific">Clunio marinus</name>
    <dbReference type="NCBI Taxonomy" id="568069"/>
    <lineage>
        <taxon>Eukaryota</taxon>
        <taxon>Metazoa</taxon>
        <taxon>Ecdysozoa</taxon>
        <taxon>Arthropoda</taxon>
        <taxon>Hexapoda</taxon>
        <taxon>Insecta</taxon>
        <taxon>Pterygota</taxon>
        <taxon>Neoptera</taxon>
        <taxon>Endopterygota</taxon>
        <taxon>Diptera</taxon>
        <taxon>Nematocera</taxon>
        <taxon>Chironomoidea</taxon>
        <taxon>Chironomidae</taxon>
        <taxon>Clunio</taxon>
    </lineage>
</organism>
<keyword evidence="2" id="KW-1185">Reference proteome</keyword>
<accession>A0A1J1INA3</accession>
<dbReference type="EMBL" id="CVRI01000055">
    <property type="protein sequence ID" value="CRL01234.1"/>
    <property type="molecule type" value="Genomic_DNA"/>
</dbReference>
<proteinExistence type="predicted"/>
<dbReference type="Proteomes" id="UP000183832">
    <property type="component" value="Unassembled WGS sequence"/>
</dbReference>
<reference evidence="1 2" key="1">
    <citation type="submission" date="2015-04" db="EMBL/GenBank/DDBJ databases">
        <authorList>
            <person name="Syromyatnikov M.Y."/>
            <person name="Popov V.N."/>
        </authorList>
    </citation>
    <scope>NUCLEOTIDE SEQUENCE [LARGE SCALE GENOMIC DNA]</scope>
</reference>